<dbReference type="Proteomes" id="UP001160483">
    <property type="component" value="Unassembled WGS sequence"/>
</dbReference>
<dbReference type="EMBL" id="CAKKTJ010000327">
    <property type="protein sequence ID" value="CAH0481245.1"/>
    <property type="molecule type" value="Genomic_DNA"/>
</dbReference>
<comment type="caution">
    <text evidence="3">The sequence shown here is derived from an EMBL/GenBank/DDBJ whole genome shotgun (WGS) entry which is preliminary data.</text>
</comment>
<feature type="chain" id="PRO_5043998198" description="RxLR effector protein" evidence="2">
    <location>
        <begin position="30"/>
        <end position="282"/>
    </location>
</feature>
<name>A0AAU9L915_9STRA</name>
<protein>
    <recommendedName>
        <fullName evidence="5">RxLR effector protein</fullName>
    </recommendedName>
</protein>
<evidence type="ECO:0000313" key="4">
    <source>
        <dbReference type="Proteomes" id="UP001160483"/>
    </source>
</evidence>
<evidence type="ECO:0000256" key="2">
    <source>
        <dbReference type="SAM" id="SignalP"/>
    </source>
</evidence>
<proteinExistence type="predicted"/>
<organism evidence="3 4">
    <name type="scientific">Peronospora belbahrii</name>
    <dbReference type="NCBI Taxonomy" id="622444"/>
    <lineage>
        <taxon>Eukaryota</taxon>
        <taxon>Sar</taxon>
        <taxon>Stramenopiles</taxon>
        <taxon>Oomycota</taxon>
        <taxon>Peronosporomycetes</taxon>
        <taxon>Peronosporales</taxon>
        <taxon>Peronosporaceae</taxon>
        <taxon>Peronospora</taxon>
    </lineage>
</organism>
<sequence>MTISVLPNSQRIYWIVVLSAVPLLGCASAATTDINYKTALSDSNGTRLRMETEDLSPTLIQHNSEARMFNFGSLTKGATATTEHSLEEEQSPPPSNINLNEMPPSDINLNEMPPSDINLNKMDINLNEMPPSDINLNEMPPSDVKASTSNLFPSNIVAKGKTSSLAPLETTDGVALMKKRKILSDDEVNLEKLFERNELSKDVDNYFDSHRFQSWFNTALEIYNGDVKEAADAIIVILTRHFKDEALRMKLQNPTTTDEAKKNCLRVGRCADFILGKNKSDK</sequence>
<evidence type="ECO:0008006" key="5">
    <source>
        <dbReference type="Google" id="ProtNLM"/>
    </source>
</evidence>
<gene>
    <name evidence="3" type="ORF">PBS003_LOCUS7852</name>
</gene>
<reference evidence="3" key="1">
    <citation type="submission" date="2021-11" db="EMBL/GenBank/DDBJ databases">
        <authorList>
            <person name="Islam A."/>
            <person name="Islam S."/>
            <person name="Flora M.S."/>
            <person name="Rahman M."/>
            <person name="Ziaur R.M."/>
            <person name="Epstein J.H."/>
            <person name="Hassan M."/>
            <person name="Klassen M."/>
            <person name="Woodard K."/>
            <person name="Webb A."/>
            <person name="Webby R.J."/>
            <person name="El Zowalaty M.E."/>
        </authorList>
    </citation>
    <scope>NUCLEOTIDE SEQUENCE</scope>
    <source>
        <strain evidence="3">Pbs3</strain>
    </source>
</reference>
<evidence type="ECO:0000313" key="3">
    <source>
        <dbReference type="EMBL" id="CAH0481245.1"/>
    </source>
</evidence>
<feature type="signal peptide" evidence="2">
    <location>
        <begin position="1"/>
        <end position="29"/>
    </location>
</feature>
<feature type="region of interest" description="Disordered" evidence="1">
    <location>
        <begin position="78"/>
        <end position="110"/>
    </location>
</feature>
<keyword evidence="2" id="KW-0732">Signal</keyword>
<accession>A0AAU9L915</accession>
<dbReference type="AlphaFoldDB" id="A0AAU9L915"/>
<evidence type="ECO:0000256" key="1">
    <source>
        <dbReference type="SAM" id="MobiDB-lite"/>
    </source>
</evidence>